<evidence type="ECO:0000313" key="3">
    <source>
        <dbReference type="Proteomes" id="UP000652761"/>
    </source>
</evidence>
<gene>
    <name evidence="2" type="ORF">Taro_004617</name>
</gene>
<comment type="caution">
    <text evidence="2">The sequence shown here is derived from an EMBL/GenBank/DDBJ whole genome shotgun (WGS) entry which is preliminary data.</text>
</comment>
<proteinExistence type="predicted"/>
<protein>
    <submittedName>
        <fullName evidence="2">Uncharacterized protein</fullName>
    </submittedName>
</protein>
<name>A0A843TMT0_COLES</name>
<dbReference type="Proteomes" id="UP000652761">
    <property type="component" value="Unassembled WGS sequence"/>
</dbReference>
<reference evidence="2" key="1">
    <citation type="submission" date="2017-07" db="EMBL/GenBank/DDBJ databases">
        <title>Taro Niue Genome Assembly and Annotation.</title>
        <authorList>
            <person name="Atibalentja N."/>
            <person name="Keating K."/>
            <person name="Fields C.J."/>
        </authorList>
    </citation>
    <scope>NUCLEOTIDE SEQUENCE</scope>
    <source>
        <strain evidence="2">Niue_2</strain>
        <tissue evidence="2">Leaf</tissue>
    </source>
</reference>
<dbReference type="AlphaFoldDB" id="A0A843TMT0"/>
<dbReference type="EMBL" id="NMUH01000125">
    <property type="protein sequence ID" value="MQL72271.1"/>
    <property type="molecule type" value="Genomic_DNA"/>
</dbReference>
<evidence type="ECO:0000256" key="1">
    <source>
        <dbReference type="SAM" id="MobiDB-lite"/>
    </source>
</evidence>
<sequence length="101" mass="11444">MHANPRCSKHRETRACNHGSSPYLLKPDRNLLGPSRRLAATSSLSCHVHAATTPRRALRLPLLRFQLAAGRRMEWERVGERGLPEVGEKRGLGHFWNRATI</sequence>
<feature type="region of interest" description="Disordered" evidence="1">
    <location>
        <begin position="1"/>
        <end position="20"/>
    </location>
</feature>
<evidence type="ECO:0000313" key="2">
    <source>
        <dbReference type="EMBL" id="MQL72271.1"/>
    </source>
</evidence>
<organism evidence="2 3">
    <name type="scientific">Colocasia esculenta</name>
    <name type="common">Wild taro</name>
    <name type="synonym">Arum esculentum</name>
    <dbReference type="NCBI Taxonomy" id="4460"/>
    <lineage>
        <taxon>Eukaryota</taxon>
        <taxon>Viridiplantae</taxon>
        <taxon>Streptophyta</taxon>
        <taxon>Embryophyta</taxon>
        <taxon>Tracheophyta</taxon>
        <taxon>Spermatophyta</taxon>
        <taxon>Magnoliopsida</taxon>
        <taxon>Liliopsida</taxon>
        <taxon>Araceae</taxon>
        <taxon>Aroideae</taxon>
        <taxon>Colocasieae</taxon>
        <taxon>Colocasia</taxon>
    </lineage>
</organism>
<keyword evidence="3" id="KW-1185">Reference proteome</keyword>
<accession>A0A843TMT0</accession>